<evidence type="ECO:0000313" key="2">
    <source>
        <dbReference type="EMBL" id="MDT0442302.1"/>
    </source>
</evidence>
<keyword evidence="3" id="KW-1185">Reference proteome</keyword>
<dbReference type="RefSeq" id="WP_311616738.1">
    <property type="nucleotide sequence ID" value="NZ_JAVREV010000003.1"/>
</dbReference>
<dbReference type="Proteomes" id="UP001183615">
    <property type="component" value="Unassembled WGS sequence"/>
</dbReference>
<gene>
    <name evidence="2" type="ORF">RM779_06790</name>
</gene>
<dbReference type="EMBL" id="JAVREV010000003">
    <property type="protein sequence ID" value="MDT0442302.1"/>
    <property type="molecule type" value="Genomic_DNA"/>
</dbReference>
<sequence length="76" mass="8072">MNEGNKTTHYPMGAPATWGVLVSVDNAHRGIGANVAHGFTPTRYELKDRKGRYTVVVALTGSGGIVHGIYEFQAGA</sequence>
<feature type="transmembrane region" description="Helical" evidence="1">
    <location>
        <begin position="53"/>
        <end position="70"/>
    </location>
</feature>
<proteinExistence type="predicted"/>
<protein>
    <submittedName>
        <fullName evidence="2">Uncharacterized protein</fullName>
    </submittedName>
</protein>
<keyword evidence="1" id="KW-0812">Transmembrane</keyword>
<reference evidence="3" key="1">
    <citation type="submission" date="2023-07" db="EMBL/GenBank/DDBJ databases">
        <title>30 novel species of actinomycetes from the DSMZ collection.</title>
        <authorList>
            <person name="Nouioui I."/>
        </authorList>
    </citation>
    <scope>NUCLEOTIDE SEQUENCE [LARGE SCALE GENOMIC DNA]</scope>
    <source>
        <strain evidence="3">DSM 41886</strain>
    </source>
</reference>
<accession>A0ABU2S000</accession>
<evidence type="ECO:0000256" key="1">
    <source>
        <dbReference type="SAM" id="Phobius"/>
    </source>
</evidence>
<organism evidence="2 3">
    <name type="scientific">Streptomyces johnsoniae</name>
    <dbReference type="NCBI Taxonomy" id="3075532"/>
    <lineage>
        <taxon>Bacteria</taxon>
        <taxon>Bacillati</taxon>
        <taxon>Actinomycetota</taxon>
        <taxon>Actinomycetes</taxon>
        <taxon>Kitasatosporales</taxon>
        <taxon>Streptomycetaceae</taxon>
        <taxon>Streptomyces</taxon>
    </lineage>
</organism>
<keyword evidence="1" id="KW-1133">Transmembrane helix</keyword>
<evidence type="ECO:0000313" key="3">
    <source>
        <dbReference type="Proteomes" id="UP001183615"/>
    </source>
</evidence>
<keyword evidence="1" id="KW-0472">Membrane</keyword>
<comment type="caution">
    <text evidence="2">The sequence shown here is derived from an EMBL/GenBank/DDBJ whole genome shotgun (WGS) entry which is preliminary data.</text>
</comment>
<name>A0ABU2S000_9ACTN</name>